<dbReference type="Proteomes" id="UP000468766">
    <property type="component" value="Unassembled WGS sequence"/>
</dbReference>
<dbReference type="Pfam" id="PF01740">
    <property type="entry name" value="STAS"/>
    <property type="match status" value="1"/>
</dbReference>
<evidence type="ECO:0000259" key="4">
    <source>
        <dbReference type="PROSITE" id="PS50801"/>
    </source>
</evidence>
<keyword evidence="3" id="KW-0812">Transmembrane</keyword>
<dbReference type="InterPro" id="IPR003658">
    <property type="entry name" value="Anti-sigma_ant"/>
</dbReference>
<dbReference type="GO" id="GO:0043856">
    <property type="term" value="F:anti-sigma factor antagonist activity"/>
    <property type="evidence" value="ECO:0007669"/>
    <property type="project" value="InterPro"/>
</dbReference>
<dbReference type="PANTHER" id="PTHR33495:SF2">
    <property type="entry name" value="ANTI-SIGMA FACTOR ANTAGONIST TM_1081-RELATED"/>
    <property type="match status" value="1"/>
</dbReference>
<accession>A0A6I0F0G8</accession>
<sequence length="118" mass="13056">MGRVLELQTRELGSSKVVDIKGEIDGVGLDRFKAGLAEAGDAEGQSVILNFTDVMFISSSGLGALVAFYKQLRAQNRKLIVYGLRDVIRQVFEIVRLNKVMILVDTEEEALKLLEAEE</sequence>
<comment type="caution">
    <text evidence="5">The sequence shown here is derived from an EMBL/GenBank/DDBJ whole genome shotgun (WGS) entry which is preliminary data.</text>
</comment>
<feature type="domain" description="STAS" evidence="4">
    <location>
        <begin position="5"/>
        <end position="114"/>
    </location>
</feature>
<dbReference type="SUPFAM" id="SSF52091">
    <property type="entry name" value="SpoIIaa-like"/>
    <property type="match status" value="1"/>
</dbReference>
<dbReference type="NCBIfam" id="TIGR00377">
    <property type="entry name" value="ant_ant_sig"/>
    <property type="match status" value="1"/>
</dbReference>
<evidence type="ECO:0000256" key="2">
    <source>
        <dbReference type="RuleBase" id="RU003749"/>
    </source>
</evidence>
<proteinExistence type="inferred from homology"/>
<evidence type="ECO:0000256" key="3">
    <source>
        <dbReference type="SAM" id="Phobius"/>
    </source>
</evidence>
<evidence type="ECO:0000256" key="1">
    <source>
        <dbReference type="ARBA" id="ARBA00009013"/>
    </source>
</evidence>
<dbReference type="EMBL" id="WBXO01000005">
    <property type="protein sequence ID" value="KAB2952564.1"/>
    <property type="molecule type" value="Genomic_DNA"/>
</dbReference>
<dbReference type="PROSITE" id="PS50801">
    <property type="entry name" value="STAS"/>
    <property type="match status" value="1"/>
</dbReference>
<comment type="similarity">
    <text evidence="1 2">Belongs to the anti-sigma-factor antagonist family.</text>
</comment>
<gene>
    <name evidence="5" type="ORF">F9B85_07820</name>
</gene>
<dbReference type="Gene3D" id="3.30.750.24">
    <property type="entry name" value="STAS domain"/>
    <property type="match status" value="1"/>
</dbReference>
<feature type="transmembrane region" description="Helical" evidence="3">
    <location>
        <begin position="47"/>
        <end position="69"/>
    </location>
</feature>
<name>A0A6I0F0G8_9FIRM</name>
<evidence type="ECO:0000313" key="5">
    <source>
        <dbReference type="EMBL" id="KAB2952564.1"/>
    </source>
</evidence>
<dbReference type="AlphaFoldDB" id="A0A6I0F0G8"/>
<dbReference type="CDD" id="cd07043">
    <property type="entry name" value="STAS_anti-anti-sigma_factors"/>
    <property type="match status" value="1"/>
</dbReference>
<dbReference type="OrthoDB" id="9794628at2"/>
<keyword evidence="6" id="KW-1185">Reference proteome</keyword>
<dbReference type="PANTHER" id="PTHR33495">
    <property type="entry name" value="ANTI-SIGMA FACTOR ANTAGONIST TM_1081-RELATED-RELATED"/>
    <property type="match status" value="1"/>
</dbReference>
<keyword evidence="3" id="KW-1133">Transmembrane helix</keyword>
<organism evidence="5 6">
    <name type="scientific">Heliorestis acidaminivorans</name>
    <dbReference type="NCBI Taxonomy" id="553427"/>
    <lineage>
        <taxon>Bacteria</taxon>
        <taxon>Bacillati</taxon>
        <taxon>Bacillota</taxon>
        <taxon>Clostridia</taxon>
        <taxon>Eubacteriales</taxon>
        <taxon>Heliobacteriaceae</taxon>
        <taxon>Heliorestis</taxon>
    </lineage>
</organism>
<dbReference type="InterPro" id="IPR002645">
    <property type="entry name" value="STAS_dom"/>
</dbReference>
<protein>
    <recommendedName>
        <fullName evidence="2">Anti-sigma factor antagonist</fullName>
    </recommendedName>
</protein>
<dbReference type="InterPro" id="IPR036513">
    <property type="entry name" value="STAS_dom_sf"/>
</dbReference>
<keyword evidence="3" id="KW-0472">Membrane</keyword>
<reference evidence="5 6" key="1">
    <citation type="submission" date="2019-10" db="EMBL/GenBank/DDBJ databases">
        <title>Whole-genome sequence of the extremophile Heliorestis acidaminivorans DSM 24790.</title>
        <authorList>
            <person name="Kyndt J.A."/>
            <person name="Meyer T.E."/>
        </authorList>
    </citation>
    <scope>NUCLEOTIDE SEQUENCE [LARGE SCALE GENOMIC DNA]</scope>
    <source>
        <strain evidence="5 6">DSM 24790</strain>
    </source>
</reference>
<evidence type="ECO:0000313" key="6">
    <source>
        <dbReference type="Proteomes" id="UP000468766"/>
    </source>
</evidence>